<evidence type="ECO:0000259" key="3">
    <source>
        <dbReference type="PROSITE" id="PS50157"/>
    </source>
</evidence>
<evidence type="ECO:0000313" key="4">
    <source>
        <dbReference type="EMBL" id="EPS61223.1"/>
    </source>
</evidence>
<dbReference type="Proteomes" id="UP000015453">
    <property type="component" value="Unassembled WGS sequence"/>
</dbReference>
<dbReference type="AlphaFoldDB" id="S8DEK7"/>
<accession>S8DEK7</accession>
<reference evidence="4 5" key="1">
    <citation type="journal article" date="2013" name="BMC Genomics">
        <title>The miniature genome of a carnivorous plant Genlisea aurea contains a low number of genes and short non-coding sequences.</title>
        <authorList>
            <person name="Leushkin E.V."/>
            <person name="Sutormin R.A."/>
            <person name="Nabieva E.R."/>
            <person name="Penin A.A."/>
            <person name="Kondrashov A.S."/>
            <person name="Logacheva M.D."/>
        </authorList>
    </citation>
    <scope>NUCLEOTIDE SEQUENCE [LARGE SCALE GENOMIC DNA]</scope>
</reference>
<feature type="domain" description="C2H2-type" evidence="3">
    <location>
        <begin position="6"/>
        <end position="28"/>
    </location>
</feature>
<evidence type="ECO:0000313" key="5">
    <source>
        <dbReference type="Proteomes" id="UP000015453"/>
    </source>
</evidence>
<keyword evidence="1" id="KW-0863">Zinc-finger</keyword>
<sequence length="120" mass="13356">DSQGKFRCMICLKSFSSYQALGGHRASHRIKAGSSSPQTKYPINDDTDRRRGGHHPCLICFRVFPSGQALGGHKRSHFITENNNYGRVGEASNSSAVFIRHFFDLNMPPAPCEGDEVEEE</sequence>
<comment type="caution">
    <text evidence="4">The sequence shown here is derived from an EMBL/GenBank/DDBJ whole genome shotgun (WGS) entry which is preliminary data.</text>
</comment>
<keyword evidence="1" id="KW-0862">Zinc</keyword>
<keyword evidence="5" id="KW-1185">Reference proteome</keyword>
<dbReference type="PANTHER" id="PTHR46326:SF2">
    <property type="entry name" value="ZINC FINGER PROTEIN ZAT1-RELATED"/>
    <property type="match status" value="1"/>
</dbReference>
<proteinExistence type="predicted"/>
<gene>
    <name evidence="4" type="ORF">M569_13576</name>
</gene>
<organism evidence="4 5">
    <name type="scientific">Genlisea aurea</name>
    <dbReference type="NCBI Taxonomy" id="192259"/>
    <lineage>
        <taxon>Eukaryota</taxon>
        <taxon>Viridiplantae</taxon>
        <taxon>Streptophyta</taxon>
        <taxon>Embryophyta</taxon>
        <taxon>Tracheophyta</taxon>
        <taxon>Spermatophyta</taxon>
        <taxon>Magnoliopsida</taxon>
        <taxon>eudicotyledons</taxon>
        <taxon>Gunneridae</taxon>
        <taxon>Pentapetalae</taxon>
        <taxon>asterids</taxon>
        <taxon>lamiids</taxon>
        <taxon>Lamiales</taxon>
        <taxon>Lentibulariaceae</taxon>
        <taxon>Genlisea</taxon>
    </lineage>
</organism>
<keyword evidence="1" id="KW-0479">Metal-binding</keyword>
<dbReference type="Pfam" id="PF13912">
    <property type="entry name" value="zf-C2H2_6"/>
    <property type="match status" value="2"/>
</dbReference>
<evidence type="ECO:0000256" key="1">
    <source>
        <dbReference type="PROSITE-ProRule" id="PRU00042"/>
    </source>
</evidence>
<dbReference type="GO" id="GO:0006355">
    <property type="term" value="P:regulation of DNA-templated transcription"/>
    <property type="evidence" value="ECO:0007669"/>
    <property type="project" value="InterPro"/>
</dbReference>
<feature type="non-terminal residue" evidence="4">
    <location>
        <position position="120"/>
    </location>
</feature>
<feature type="non-terminal residue" evidence="4">
    <location>
        <position position="1"/>
    </location>
</feature>
<dbReference type="PROSITE" id="PS50157">
    <property type="entry name" value="ZINC_FINGER_C2H2_2"/>
    <property type="match status" value="1"/>
</dbReference>
<dbReference type="GO" id="GO:0008270">
    <property type="term" value="F:zinc ion binding"/>
    <property type="evidence" value="ECO:0007669"/>
    <property type="project" value="UniProtKB-KW"/>
</dbReference>
<feature type="region of interest" description="Disordered" evidence="2">
    <location>
        <begin position="27"/>
        <end position="50"/>
    </location>
</feature>
<evidence type="ECO:0000256" key="2">
    <source>
        <dbReference type="SAM" id="MobiDB-lite"/>
    </source>
</evidence>
<dbReference type="EMBL" id="AUSU01006999">
    <property type="protein sequence ID" value="EPS61223.1"/>
    <property type="molecule type" value="Genomic_DNA"/>
</dbReference>
<dbReference type="OrthoDB" id="9451254at2759"/>
<dbReference type="InterPro" id="IPR044303">
    <property type="entry name" value="ZAT1/4/9"/>
</dbReference>
<protein>
    <recommendedName>
        <fullName evidence="3">C2H2-type domain-containing protein</fullName>
    </recommendedName>
</protein>
<dbReference type="InterPro" id="IPR013087">
    <property type="entry name" value="Znf_C2H2_type"/>
</dbReference>
<dbReference type="PROSITE" id="PS00028">
    <property type="entry name" value="ZINC_FINGER_C2H2_1"/>
    <property type="match status" value="2"/>
</dbReference>
<dbReference type="Gene3D" id="3.30.160.60">
    <property type="entry name" value="Classic Zinc Finger"/>
    <property type="match status" value="1"/>
</dbReference>
<name>S8DEK7_9LAMI</name>
<dbReference type="SMART" id="SM00355">
    <property type="entry name" value="ZnF_C2H2"/>
    <property type="match status" value="2"/>
</dbReference>
<dbReference type="PANTHER" id="PTHR46326">
    <property type="entry name" value="ZINC FINGER PROTEIN ZAT1-RELATED"/>
    <property type="match status" value="1"/>
</dbReference>